<dbReference type="AlphaFoldDB" id="A0A1A9ZZ77"/>
<dbReference type="VEuPathDB" id="VectorBase:GPAI029494"/>
<evidence type="ECO:0000313" key="2">
    <source>
        <dbReference type="Proteomes" id="UP000092445"/>
    </source>
</evidence>
<proteinExistence type="predicted"/>
<reference evidence="1" key="2">
    <citation type="submission" date="2020-05" db="UniProtKB">
        <authorList>
            <consortium name="EnsemblMetazoa"/>
        </authorList>
    </citation>
    <scope>IDENTIFICATION</scope>
    <source>
        <strain evidence="1">IAEA</strain>
    </source>
</reference>
<dbReference type="Proteomes" id="UP000092445">
    <property type="component" value="Unassembled WGS sequence"/>
</dbReference>
<organism evidence="1 2">
    <name type="scientific">Glossina pallidipes</name>
    <name type="common">Tsetse fly</name>
    <dbReference type="NCBI Taxonomy" id="7398"/>
    <lineage>
        <taxon>Eukaryota</taxon>
        <taxon>Metazoa</taxon>
        <taxon>Ecdysozoa</taxon>
        <taxon>Arthropoda</taxon>
        <taxon>Hexapoda</taxon>
        <taxon>Insecta</taxon>
        <taxon>Pterygota</taxon>
        <taxon>Neoptera</taxon>
        <taxon>Endopterygota</taxon>
        <taxon>Diptera</taxon>
        <taxon>Brachycera</taxon>
        <taxon>Muscomorpha</taxon>
        <taxon>Hippoboscoidea</taxon>
        <taxon>Glossinidae</taxon>
        <taxon>Glossina</taxon>
    </lineage>
</organism>
<dbReference type="EnsemblMetazoa" id="GPAI029494-RA">
    <property type="protein sequence ID" value="GPAI029494-PA"/>
    <property type="gene ID" value="GPAI029494"/>
</dbReference>
<sequence>MENSLDKFEIERSPCANMAPKTALKSRKPTVNVYCEYYNQPSCTPLHEHVQKYIKSSSDDCSDTDITIIRKDMRNGGVIASPCDYQADHYTDWPSQSILNTRKRQEHLRTLLLIQLSSSEHHKFLHSHQELGKEFRIDYLKMTLGVL</sequence>
<accession>A0A1A9ZZ77</accession>
<reference evidence="2" key="1">
    <citation type="submission" date="2014-03" db="EMBL/GenBank/DDBJ databases">
        <authorList>
            <person name="Aksoy S."/>
            <person name="Warren W."/>
            <person name="Wilson R.K."/>
        </authorList>
    </citation>
    <scope>NUCLEOTIDE SEQUENCE [LARGE SCALE GENOMIC DNA]</scope>
    <source>
        <strain evidence="2">IAEA</strain>
    </source>
</reference>
<keyword evidence="2" id="KW-1185">Reference proteome</keyword>
<name>A0A1A9ZZ77_GLOPL</name>
<evidence type="ECO:0000313" key="1">
    <source>
        <dbReference type="EnsemblMetazoa" id="GPAI029494-PA"/>
    </source>
</evidence>
<protein>
    <submittedName>
        <fullName evidence="1">Uncharacterized protein</fullName>
    </submittedName>
</protein>